<dbReference type="SUPFAM" id="SSF47027">
    <property type="entry name" value="Acyl-CoA binding protein"/>
    <property type="match status" value="1"/>
</dbReference>
<evidence type="ECO:0000256" key="2">
    <source>
        <dbReference type="ARBA" id="ARBA00023121"/>
    </source>
</evidence>
<proteinExistence type="inferred from homology"/>
<dbReference type="RefSeq" id="XP_022079880.1">
    <property type="nucleotide sequence ID" value="XM_022224188.1"/>
</dbReference>
<protein>
    <submittedName>
        <fullName evidence="5">Acyl-CoA-binding protein-like</fullName>
    </submittedName>
</protein>
<dbReference type="GeneID" id="110973387"/>
<dbReference type="Pfam" id="PF00887">
    <property type="entry name" value="ACBP"/>
    <property type="match status" value="1"/>
</dbReference>
<dbReference type="OMA" id="RYKFEAW"/>
<name>A0A8B7XIW5_ACAPL</name>
<organism evidence="4 5">
    <name type="scientific">Acanthaster planci</name>
    <name type="common">Crown-of-thorns starfish</name>
    <dbReference type="NCBI Taxonomy" id="133434"/>
    <lineage>
        <taxon>Eukaryota</taxon>
        <taxon>Metazoa</taxon>
        <taxon>Echinodermata</taxon>
        <taxon>Eleutherozoa</taxon>
        <taxon>Asterozoa</taxon>
        <taxon>Asteroidea</taxon>
        <taxon>Valvatacea</taxon>
        <taxon>Valvatida</taxon>
        <taxon>Acanthasteridae</taxon>
        <taxon>Acanthaster</taxon>
    </lineage>
</organism>
<evidence type="ECO:0000256" key="1">
    <source>
        <dbReference type="ARBA" id="ARBA00005567"/>
    </source>
</evidence>
<dbReference type="Proteomes" id="UP000694845">
    <property type="component" value="Unplaced"/>
</dbReference>
<dbReference type="GO" id="GO:0000062">
    <property type="term" value="F:fatty-acyl-CoA binding"/>
    <property type="evidence" value="ECO:0007669"/>
    <property type="project" value="InterPro"/>
</dbReference>
<keyword evidence="4" id="KW-1185">Reference proteome</keyword>
<dbReference type="InterPro" id="IPR014352">
    <property type="entry name" value="FERM/acyl-CoA-bd_prot_sf"/>
</dbReference>
<comment type="similarity">
    <text evidence="1">Belongs to the ACBP family.</text>
</comment>
<dbReference type="AlphaFoldDB" id="A0A8B7XIW5"/>
<dbReference type="GO" id="GO:0006631">
    <property type="term" value="P:fatty acid metabolic process"/>
    <property type="evidence" value="ECO:0007669"/>
    <property type="project" value="TreeGrafter"/>
</dbReference>
<reference evidence="5" key="1">
    <citation type="submission" date="2025-08" db="UniProtKB">
        <authorList>
            <consortium name="RefSeq"/>
        </authorList>
    </citation>
    <scope>IDENTIFICATION</scope>
</reference>
<dbReference type="KEGG" id="aplc:110973387"/>
<keyword evidence="2" id="KW-0446">Lipid-binding</keyword>
<evidence type="ECO:0000313" key="4">
    <source>
        <dbReference type="Proteomes" id="UP000694845"/>
    </source>
</evidence>
<dbReference type="PROSITE" id="PS51228">
    <property type="entry name" value="ACB_2"/>
    <property type="match status" value="1"/>
</dbReference>
<accession>A0A8B7XIW5</accession>
<dbReference type="PANTHER" id="PTHR23310">
    <property type="entry name" value="ACYL-COA-BINDING PROTEIN, ACBP"/>
    <property type="match status" value="1"/>
</dbReference>
<feature type="domain" description="ACB" evidence="3">
    <location>
        <begin position="7"/>
        <end position="92"/>
    </location>
</feature>
<evidence type="ECO:0000259" key="3">
    <source>
        <dbReference type="PROSITE" id="PS51228"/>
    </source>
</evidence>
<dbReference type="InterPro" id="IPR000582">
    <property type="entry name" value="Acyl-CoA-binding_protein"/>
</dbReference>
<dbReference type="PRINTS" id="PR00689">
    <property type="entry name" value="ACOABINDINGP"/>
</dbReference>
<gene>
    <name evidence="5" type="primary">LOC110973387</name>
</gene>
<dbReference type="InterPro" id="IPR035984">
    <property type="entry name" value="Acyl-CoA-binding_sf"/>
</dbReference>
<dbReference type="PANTHER" id="PTHR23310:SF62">
    <property type="entry name" value="ACYL-COA BINDING PROTEIN 1, ISOFORM A"/>
    <property type="match status" value="1"/>
</dbReference>
<sequence>MADRRIGSDAFEVAAEEIKRLNKVPDNQELLDTYKYYKQVIIGDCNTARPGILDQKGRAKWDAWNGIKGMAKEEADKLYVEYVNKLKEKYGLQQ</sequence>
<evidence type="ECO:0000313" key="5">
    <source>
        <dbReference type="RefSeq" id="XP_022079880.1"/>
    </source>
</evidence>
<dbReference type="OrthoDB" id="346910at2759"/>
<dbReference type="Gene3D" id="1.20.80.10">
    <property type="match status" value="1"/>
</dbReference>